<gene>
    <name evidence="2" type="ORF">IDH41_14000</name>
</gene>
<dbReference type="Gene3D" id="3.10.450.40">
    <property type="match status" value="2"/>
</dbReference>
<reference evidence="2" key="1">
    <citation type="submission" date="2020-09" db="EMBL/GenBank/DDBJ databases">
        <title>A novel bacterium of genus Paenibacillus, isolated from South China Sea.</title>
        <authorList>
            <person name="Huang H."/>
            <person name="Mo K."/>
            <person name="Hu Y."/>
        </authorList>
    </citation>
    <scope>NUCLEOTIDE SEQUENCE</scope>
    <source>
        <strain evidence="2">IB182493</strain>
    </source>
</reference>
<dbReference type="Pfam" id="PF17881">
    <property type="entry name" value="TseB"/>
    <property type="match status" value="1"/>
</dbReference>
<proteinExistence type="predicted"/>
<feature type="domain" description="Cell wall elongation regulator TseB-like" evidence="1">
    <location>
        <begin position="51"/>
        <end position="93"/>
    </location>
</feature>
<comment type="caution">
    <text evidence="2">The sequence shown here is derived from an EMBL/GenBank/DDBJ whole genome shotgun (WGS) entry which is preliminary data.</text>
</comment>
<dbReference type="AlphaFoldDB" id="A0A927CLP0"/>
<name>A0A927CLP0_9BACL</name>
<organism evidence="2 3">
    <name type="scientific">Paenibacillus arenilitoris</name>
    <dbReference type="NCBI Taxonomy" id="2772299"/>
    <lineage>
        <taxon>Bacteria</taxon>
        <taxon>Bacillati</taxon>
        <taxon>Bacillota</taxon>
        <taxon>Bacilli</taxon>
        <taxon>Bacillales</taxon>
        <taxon>Paenibacillaceae</taxon>
        <taxon>Paenibacillus</taxon>
    </lineage>
</organism>
<dbReference type="RefSeq" id="WP_190862004.1">
    <property type="nucleotide sequence ID" value="NZ_JACXIY010000015.1"/>
</dbReference>
<evidence type="ECO:0000313" key="2">
    <source>
        <dbReference type="EMBL" id="MBD2869700.1"/>
    </source>
</evidence>
<dbReference type="SUPFAM" id="SSF54403">
    <property type="entry name" value="Cystatin/monellin"/>
    <property type="match status" value="2"/>
</dbReference>
<keyword evidence="3" id="KW-1185">Reference proteome</keyword>
<evidence type="ECO:0000259" key="1">
    <source>
        <dbReference type="Pfam" id="PF17881"/>
    </source>
</evidence>
<dbReference type="InterPro" id="IPR041401">
    <property type="entry name" value="TseB-like_dom"/>
</dbReference>
<accession>A0A927CLP0</accession>
<evidence type="ECO:0000313" key="3">
    <source>
        <dbReference type="Proteomes" id="UP000632125"/>
    </source>
</evidence>
<dbReference type="EMBL" id="JACXIY010000015">
    <property type="protein sequence ID" value="MBD2869700.1"/>
    <property type="molecule type" value="Genomic_DNA"/>
</dbReference>
<dbReference type="Proteomes" id="UP000632125">
    <property type="component" value="Unassembled WGS sequence"/>
</dbReference>
<dbReference type="InterPro" id="IPR046350">
    <property type="entry name" value="Cystatin_sf"/>
</dbReference>
<sequence>MLRSVTKKRPPFMTAQRWVFVIVASLLLLGTAIGIYFRDIQMPRWSAERDAEARAVEAADLAEVEQVYHHIWNKESWVVKGVDANSDEVFVWLAEENEPMTLKASEGISASELRSAFALGKPQADIKRMQPGLLNDTPVWEIFYRIAGSPDRYYYDFYRFDDGTFIDEYKLPAETEP</sequence>
<protein>
    <submittedName>
        <fullName evidence="2">DUF5590 domain-containing protein</fullName>
    </submittedName>
</protein>